<evidence type="ECO:0000256" key="1">
    <source>
        <dbReference type="ARBA" id="ARBA00004141"/>
    </source>
</evidence>
<evidence type="ECO:0000256" key="2">
    <source>
        <dbReference type="ARBA" id="ARBA00005376"/>
    </source>
</evidence>
<dbReference type="PANTHER" id="PTHR13116:SF5">
    <property type="entry name" value="ER MEMBRANE PROTEIN COMPLEX SUBUNIT 3"/>
    <property type="match status" value="1"/>
</dbReference>
<feature type="region of interest" description="Disordered" evidence="7">
    <location>
        <begin position="137"/>
        <end position="156"/>
    </location>
</feature>
<comment type="subcellular location">
    <subcellularLocation>
        <location evidence="1">Membrane</location>
        <topology evidence="1">Multi-pass membrane protein</topology>
    </subcellularLocation>
</comment>
<evidence type="ECO:0000256" key="3">
    <source>
        <dbReference type="ARBA" id="ARBA00020822"/>
    </source>
</evidence>
<evidence type="ECO:0000256" key="5">
    <source>
        <dbReference type="ARBA" id="ARBA00022989"/>
    </source>
</evidence>
<dbReference type="AlphaFoldDB" id="A0A9W8B7X6"/>
<proteinExistence type="inferred from homology"/>
<evidence type="ECO:0000256" key="4">
    <source>
        <dbReference type="ARBA" id="ARBA00022692"/>
    </source>
</evidence>
<keyword evidence="5" id="KW-1133">Transmembrane helix</keyword>
<evidence type="ECO:0000256" key="6">
    <source>
        <dbReference type="ARBA" id="ARBA00023136"/>
    </source>
</evidence>
<comment type="similarity">
    <text evidence="2">Belongs to the EMC3 family.</text>
</comment>
<protein>
    <recommendedName>
        <fullName evidence="3">ER membrane protein complex subunit 3</fullName>
    </recommendedName>
</protein>
<dbReference type="Proteomes" id="UP001151582">
    <property type="component" value="Unassembled WGS sequence"/>
</dbReference>
<organism evidence="8 9">
    <name type="scientific">Dimargaris verticillata</name>
    <dbReference type="NCBI Taxonomy" id="2761393"/>
    <lineage>
        <taxon>Eukaryota</taxon>
        <taxon>Fungi</taxon>
        <taxon>Fungi incertae sedis</taxon>
        <taxon>Zoopagomycota</taxon>
        <taxon>Kickxellomycotina</taxon>
        <taxon>Dimargaritomycetes</taxon>
        <taxon>Dimargaritales</taxon>
        <taxon>Dimargaritaceae</taxon>
        <taxon>Dimargaris</taxon>
    </lineage>
</organism>
<keyword evidence="9" id="KW-1185">Reference proteome</keyword>
<dbReference type="GO" id="GO:0072546">
    <property type="term" value="C:EMC complex"/>
    <property type="evidence" value="ECO:0007669"/>
    <property type="project" value="TreeGrafter"/>
</dbReference>
<gene>
    <name evidence="8" type="ORF">H4R34_000540</name>
</gene>
<dbReference type="Pfam" id="PF01956">
    <property type="entry name" value="EMC3_TMCO1"/>
    <property type="match status" value="1"/>
</dbReference>
<sequence>MVYVYNAFDGSHRYQWRLVKLPFPLTVRFKSMLQAGVSTPDMDVSWVSSLSWYFLNLFGLRGIFSLILGEGNTADGMHDMQAMSMGAMGSQPGQPQNFHKLFLAEKENLDIATHQWALDDVEERLLRKYGVKPAVSPTVRASKKTATKQGRKKKLT</sequence>
<keyword evidence="6" id="KW-0472">Membrane</keyword>
<reference evidence="8" key="1">
    <citation type="submission" date="2022-07" db="EMBL/GenBank/DDBJ databases">
        <title>Phylogenomic reconstructions and comparative analyses of Kickxellomycotina fungi.</title>
        <authorList>
            <person name="Reynolds N.K."/>
            <person name="Stajich J.E."/>
            <person name="Barry K."/>
            <person name="Grigoriev I.V."/>
            <person name="Crous P."/>
            <person name="Smith M.E."/>
        </authorList>
    </citation>
    <scope>NUCLEOTIDE SEQUENCE</scope>
    <source>
        <strain evidence="8">RSA 567</strain>
    </source>
</reference>
<evidence type="ECO:0000313" key="9">
    <source>
        <dbReference type="Proteomes" id="UP001151582"/>
    </source>
</evidence>
<comment type="caution">
    <text evidence="8">The sequence shown here is derived from an EMBL/GenBank/DDBJ whole genome shotgun (WGS) entry which is preliminary data.</text>
</comment>
<dbReference type="InterPro" id="IPR002809">
    <property type="entry name" value="EMC3/TMCO1"/>
</dbReference>
<dbReference type="EMBL" id="JANBQB010000014">
    <property type="protein sequence ID" value="KAJ1984637.1"/>
    <property type="molecule type" value="Genomic_DNA"/>
</dbReference>
<dbReference type="GO" id="GO:0034975">
    <property type="term" value="P:protein folding in endoplasmic reticulum"/>
    <property type="evidence" value="ECO:0007669"/>
    <property type="project" value="TreeGrafter"/>
</dbReference>
<evidence type="ECO:0000313" key="8">
    <source>
        <dbReference type="EMBL" id="KAJ1984637.1"/>
    </source>
</evidence>
<feature type="compositionally biased region" description="Basic residues" evidence="7">
    <location>
        <begin position="141"/>
        <end position="156"/>
    </location>
</feature>
<dbReference type="PANTHER" id="PTHR13116">
    <property type="entry name" value="ER MEMBRANE PROTEIN COMPLEX SUBUNIT 3"/>
    <property type="match status" value="1"/>
</dbReference>
<accession>A0A9W8B7X6</accession>
<name>A0A9W8B7X6_9FUNG</name>
<dbReference type="OrthoDB" id="6745403at2759"/>
<keyword evidence="4" id="KW-0812">Transmembrane</keyword>
<dbReference type="InterPro" id="IPR008568">
    <property type="entry name" value="EMC3"/>
</dbReference>
<evidence type="ECO:0000256" key="7">
    <source>
        <dbReference type="SAM" id="MobiDB-lite"/>
    </source>
</evidence>